<dbReference type="RefSeq" id="WP_053231060.1">
    <property type="nucleotide sequence ID" value="NZ_CP011125.1"/>
</dbReference>
<proteinExistence type="predicted"/>
<evidence type="ECO:0000313" key="3">
    <source>
        <dbReference type="Proteomes" id="UP000034883"/>
    </source>
</evidence>
<dbReference type="AlphaFoldDB" id="A0A0F6YG92"/>
<dbReference type="STRING" id="927083.DB32_000771"/>
<keyword evidence="3" id="KW-1185">Reference proteome</keyword>
<dbReference type="Proteomes" id="UP000034883">
    <property type="component" value="Chromosome"/>
</dbReference>
<protein>
    <submittedName>
        <fullName evidence="2">Uncharacterized protein</fullName>
    </submittedName>
</protein>
<feature type="transmembrane region" description="Helical" evidence="1">
    <location>
        <begin position="389"/>
        <end position="410"/>
    </location>
</feature>
<keyword evidence="1" id="KW-0472">Membrane</keyword>
<evidence type="ECO:0000256" key="1">
    <source>
        <dbReference type="SAM" id="Phobius"/>
    </source>
</evidence>
<reference evidence="2 3" key="1">
    <citation type="submission" date="2015-03" db="EMBL/GenBank/DDBJ databases">
        <title>Genome assembly of Sandaracinus amylolyticus DSM 53668.</title>
        <authorList>
            <person name="Sharma G."/>
            <person name="Subramanian S."/>
        </authorList>
    </citation>
    <scope>NUCLEOTIDE SEQUENCE [LARGE SCALE GENOMIC DNA]</scope>
    <source>
        <strain evidence="2 3">DSM 53668</strain>
    </source>
</reference>
<name>A0A0F6YG92_9BACT</name>
<feature type="transmembrane region" description="Helical" evidence="1">
    <location>
        <begin position="249"/>
        <end position="273"/>
    </location>
</feature>
<feature type="transmembrane region" description="Helical" evidence="1">
    <location>
        <begin position="205"/>
        <end position="228"/>
    </location>
</feature>
<evidence type="ECO:0000313" key="2">
    <source>
        <dbReference type="EMBL" id="AKF03622.1"/>
    </source>
</evidence>
<dbReference type="KEGG" id="samy:DB32_000771"/>
<feature type="transmembrane region" description="Helical" evidence="1">
    <location>
        <begin position="431"/>
        <end position="453"/>
    </location>
</feature>
<sequence length="455" mass="47640">MTTSATSELRTGVSLVQTHPGISVALGAAIVLSLCATCTGLGAIVGPWFVCELYGVQIAAATGIARPRTSAWIRAAAIVLATVVIVALTGWLAALGFGPDVATADAAEEPLPWPEALRRVGLITGSVILAVGFIAPFLYAPLVLIDRGGRIGGAVVESAWLASRGGALRHLALTFVVFFLQLSPALIAAMIVARTFERAATPLGLLGALPLMTITIPLGQAWTTAAYLERRALLAAPRAVQVRGPVPRSLVALLALDVLAPVLALAMLGLTALRPSTPAESDAPPGTTLIERDVQDERARIVVPDTTITVVVEGRELIVRAGDGDADGAGRLPRAWPSAIEQVRVVRARDVYAIVIEAGDRVFHTRVDGAGMRVDDSIRRRLEQHVPTWALLTILAAFLVFGLLGGRALASLGALRAEVDAPERAAAYARSMRWGLTIAPFVIAALLAGLVSITR</sequence>
<feature type="transmembrane region" description="Helical" evidence="1">
    <location>
        <begin position="171"/>
        <end position="193"/>
    </location>
</feature>
<accession>A0A0F6YG92</accession>
<feature type="transmembrane region" description="Helical" evidence="1">
    <location>
        <begin position="120"/>
        <end position="140"/>
    </location>
</feature>
<keyword evidence="1" id="KW-0812">Transmembrane</keyword>
<feature type="transmembrane region" description="Helical" evidence="1">
    <location>
        <begin position="71"/>
        <end position="94"/>
    </location>
</feature>
<keyword evidence="1" id="KW-1133">Transmembrane helix</keyword>
<dbReference type="EMBL" id="CP011125">
    <property type="protein sequence ID" value="AKF03622.1"/>
    <property type="molecule type" value="Genomic_DNA"/>
</dbReference>
<organism evidence="2 3">
    <name type="scientific">Sandaracinus amylolyticus</name>
    <dbReference type="NCBI Taxonomy" id="927083"/>
    <lineage>
        <taxon>Bacteria</taxon>
        <taxon>Pseudomonadati</taxon>
        <taxon>Myxococcota</taxon>
        <taxon>Polyangia</taxon>
        <taxon>Polyangiales</taxon>
        <taxon>Sandaracinaceae</taxon>
        <taxon>Sandaracinus</taxon>
    </lineage>
</organism>
<gene>
    <name evidence="2" type="ORF">DB32_000771</name>
</gene>
<feature type="transmembrane region" description="Helical" evidence="1">
    <location>
        <begin position="24"/>
        <end position="50"/>
    </location>
</feature>